<dbReference type="InterPro" id="IPR053136">
    <property type="entry name" value="UTP_pyrophosphatase-like"/>
</dbReference>
<dbReference type="CDD" id="cd07344">
    <property type="entry name" value="M48_yhfN_like"/>
    <property type="match status" value="1"/>
</dbReference>
<sequence length="248" mass="28112">MGRELSAVLDWLRRDPHADPTVEVAGRALPVVIRRLERARRMTMRLAPDGSEVRISIPRWTRTAEAIAFAQSRRDWLARQLTALPPAVVLAHGTELQFRGRSLQLVHDPKAPRRPVVTDTALHLGGPEASLETRLLRWMRTEALDVLTVDLAEYCERAGEPARRVALSNARRRWGSCAPDGSIRINWRLIMAPDMVRRSVVAHEVAHLVHFDHSPAFHHCLKELFEGSVHEANRWLKAHGRSLYAPFG</sequence>
<organism evidence="2 3">
    <name type="scientific">Novosphingobium album</name>
    <name type="common">ex Hu et al. 2023</name>
    <dbReference type="NCBI Taxonomy" id="2930093"/>
    <lineage>
        <taxon>Bacteria</taxon>
        <taxon>Pseudomonadati</taxon>
        <taxon>Pseudomonadota</taxon>
        <taxon>Alphaproteobacteria</taxon>
        <taxon>Sphingomonadales</taxon>
        <taxon>Sphingomonadaceae</taxon>
        <taxon>Novosphingobium</taxon>
    </lineage>
</organism>
<dbReference type="Pfam" id="PF01863">
    <property type="entry name" value="YgjP-like"/>
    <property type="match status" value="1"/>
</dbReference>
<evidence type="ECO:0000313" key="3">
    <source>
        <dbReference type="Proteomes" id="UP001162880"/>
    </source>
</evidence>
<feature type="domain" description="YgjP-like metallopeptidase" evidence="1">
    <location>
        <begin position="43"/>
        <end position="239"/>
    </location>
</feature>
<dbReference type="PANTHER" id="PTHR30399:SF1">
    <property type="entry name" value="UTP PYROPHOSPHATASE"/>
    <property type="match status" value="1"/>
</dbReference>
<dbReference type="RefSeq" id="WP_243993386.1">
    <property type="nucleotide sequence ID" value="NZ_JALHLE010000012.1"/>
</dbReference>
<keyword evidence="3" id="KW-1185">Reference proteome</keyword>
<dbReference type="Proteomes" id="UP001162880">
    <property type="component" value="Unassembled WGS sequence"/>
</dbReference>
<dbReference type="InterPro" id="IPR002725">
    <property type="entry name" value="YgjP-like_metallopeptidase"/>
</dbReference>
<reference evidence="2" key="1">
    <citation type="submission" date="2022-03" db="EMBL/GenBank/DDBJ databases">
        <title>Identification of a novel bacterium isolated from mangrove sediments.</title>
        <authorList>
            <person name="Pan X."/>
        </authorList>
    </citation>
    <scope>NUCLEOTIDE SEQUENCE</scope>
    <source>
        <strain evidence="2">B2580</strain>
    </source>
</reference>
<comment type="caution">
    <text evidence="2">The sequence shown here is derived from an EMBL/GenBank/DDBJ whole genome shotgun (WGS) entry which is preliminary data.</text>
</comment>
<dbReference type="PANTHER" id="PTHR30399">
    <property type="entry name" value="UNCHARACTERIZED PROTEIN YGJP"/>
    <property type="match status" value="1"/>
</dbReference>
<dbReference type="EMBL" id="JALHLE010000012">
    <property type="protein sequence ID" value="MCJ2178909.1"/>
    <property type="molecule type" value="Genomic_DNA"/>
</dbReference>
<accession>A0ABT0B1K4</accession>
<name>A0ABT0B1K4_9SPHN</name>
<evidence type="ECO:0000313" key="2">
    <source>
        <dbReference type="EMBL" id="MCJ2178909.1"/>
    </source>
</evidence>
<dbReference type="Gene3D" id="3.30.2010.10">
    <property type="entry name" value="Metalloproteases ('zincins'), catalytic domain"/>
    <property type="match status" value="1"/>
</dbReference>
<evidence type="ECO:0000259" key="1">
    <source>
        <dbReference type="Pfam" id="PF01863"/>
    </source>
</evidence>
<protein>
    <submittedName>
        <fullName evidence="2">M48 family metallopeptidase</fullName>
    </submittedName>
</protein>
<proteinExistence type="predicted"/>
<gene>
    <name evidence="2" type="ORF">MTR64_10065</name>
</gene>